<protein>
    <submittedName>
        <fullName evidence="1">Uncharacterized protein</fullName>
    </submittedName>
</protein>
<evidence type="ECO:0000313" key="1">
    <source>
        <dbReference type="EMBL" id="BES88448.1"/>
    </source>
</evidence>
<dbReference type="Proteomes" id="UP001307889">
    <property type="component" value="Chromosome 1"/>
</dbReference>
<proteinExistence type="predicted"/>
<evidence type="ECO:0000313" key="2">
    <source>
        <dbReference type="Proteomes" id="UP001307889"/>
    </source>
</evidence>
<organism evidence="1 2">
    <name type="scientific">Nesidiocoris tenuis</name>
    <dbReference type="NCBI Taxonomy" id="355587"/>
    <lineage>
        <taxon>Eukaryota</taxon>
        <taxon>Metazoa</taxon>
        <taxon>Ecdysozoa</taxon>
        <taxon>Arthropoda</taxon>
        <taxon>Hexapoda</taxon>
        <taxon>Insecta</taxon>
        <taxon>Pterygota</taxon>
        <taxon>Neoptera</taxon>
        <taxon>Paraneoptera</taxon>
        <taxon>Hemiptera</taxon>
        <taxon>Heteroptera</taxon>
        <taxon>Panheteroptera</taxon>
        <taxon>Cimicomorpha</taxon>
        <taxon>Miridae</taxon>
        <taxon>Dicyphina</taxon>
        <taxon>Nesidiocoris</taxon>
    </lineage>
</organism>
<dbReference type="EMBL" id="AP028909">
    <property type="protein sequence ID" value="BES88448.1"/>
    <property type="molecule type" value="Genomic_DNA"/>
</dbReference>
<accession>A0ABN7A913</accession>
<reference evidence="1 2" key="1">
    <citation type="submission" date="2023-09" db="EMBL/GenBank/DDBJ databases">
        <title>Nesidiocoris tenuis whole genome shotgun sequence.</title>
        <authorList>
            <person name="Shibata T."/>
            <person name="Shimoda M."/>
            <person name="Kobayashi T."/>
            <person name="Uehara T."/>
        </authorList>
    </citation>
    <scope>NUCLEOTIDE SEQUENCE [LARGE SCALE GENOMIC DNA]</scope>
    <source>
        <strain evidence="1 2">Japan</strain>
    </source>
</reference>
<gene>
    <name evidence="1" type="ORF">NTJ_01254</name>
</gene>
<keyword evidence="2" id="KW-1185">Reference proteome</keyword>
<sequence>MAPVTFLVSLSRTISPGDSGLQNRTTTNRLAFCYVADWKGHWHDKCESGVVGGVKAFFNLSRFKPVSCCSWHTAHPPTVQKPQPLCNDNLCFPFIFLVSRILVFHPCTVDREGAEDPRNMENPDNL</sequence>
<name>A0ABN7A913_9HEMI</name>